<evidence type="ECO:0000256" key="1">
    <source>
        <dbReference type="ARBA" id="ARBA00004141"/>
    </source>
</evidence>
<feature type="transmembrane region" description="Helical" evidence="5">
    <location>
        <begin position="35"/>
        <end position="59"/>
    </location>
</feature>
<feature type="domain" description="Yip1" evidence="6">
    <location>
        <begin position="10"/>
        <end position="177"/>
    </location>
</feature>
<evidence type="ECO:0000256" key="5">
    <source>
        <dbReference type="SAM" id="Phobius"/>
    </source>
</evidence>
<dbReference type="RefSeq" id="WP_082368512.1">
    <property type="nucleotide sequence ID" value="NZ_BBYR01000058.1"/>
</dbReference>
<reference evidence="7 8" key="2">
    <citation type="journal article" date="2016" name="Science">
        <title>A bacterium that degrades and assimilates poly(ethylene terephthalate).</title>
        <authorList>
            <person name="Yoshida S."/>
            <person name="Hiraga K."/>
            <person name="Takehana T."/>
            <person name="Taniguchi I."/>
            <person name="Yamaji H."/>
            <person name="Maeda Y."/>
            <person name="Toyohara K."/>
            <person name="Miyamoto K."/>
            <person name="Kimura Y."/>
            <person name="Oda K."/>
        </authorList>
    </citation>
    <scope>NUCLEOTIDE SEQUENCE [LARGE SCALE GENOMIC DNA]</scope>
    <source>
        <strain evidence="8">NBRC 110686 / TISTR 2288 / 201-F6</strain>
    </source>
</reference>
<dbReference type="Proteomes" id="UP000037660">
    <property type="component" value="Unassembled WGS sequence"/>
</dbReference>
<evidence type="ECO:0000256" key="4">
    <source>
        <dbReference type="ARBA" id="ARBA00023136"/>
    </source>
</evidence>
<accession>A0A0K8P4Z8</accession>
<keyword evidence="2 5" id="KW-0812">Transmembrane</keyword>
<evidence type="ECO:0000256" key="2">
    <source>
        <dbReference type="ARBA" id="ARBA00022692"/>
    </source>
</evidence>
<dbReference type="AlphaFoldDB" id="A0A0K8P4Z8"/>
<comment type="caution">
    <text evidence="7">The sequence shown here is derived from an EMBL/GenBank/DDBJ whole genome shotgun (WGS) entry which is preliminary data.</text>
</comment>
<proteinExistence type="predicted"/>
<organism evidence="7 8">
    <name type="scientific">Piscinibacter sakaiensis</name>
    <name type="common">Ideonella sakaiensis</name>
    <dbReference type="NCBI Taxonomy" id="1547922"/>
    <lineage>
        <taxon>Bacteria</taxon>
        <taxon>Pseudomonadati</taxon>
        <taxon>Pseudomonadota</taxon>
        <taxon>Betaproteobacteria</taxon>
        <taxon>Burkholderiales</taxon>
        <taxon>Sphaerotilaceae</taxon>
        <taxon>Piscinibacter</taxon>
    </lineage>
</organism>
<evidence type="ECO:0000313" key="8">
    <source>
        <dbReference type="Proteomes" id="UP000037660"/>
    </source>
</evidence>
<dbReference type="EMBL" id="BBYR01000058">
    <property type="protein sequence ID" value="GAP37778.1"/>
    <property type="molecule type" value="Genomic_DNA"/>
</dbReference>
<name>A0A0K8P4Z8_PISS1</name>
<dbReference type="GO" id="GO:0016020">
    <property type="term" value="C:membrane"/>
    <property type="evidence" value="ECO:0007669"/>
    <property type="project" value="UniProtKB-SubCell"/>
</dbReference>
<dbReference type="InterPro" id="IPR006977">
    <property type="entry name" value="Yip1_dom"/>
</dbReference>
<evidence type="ECO:0000256" key="3">
    <source>
        <dbReference type="ARBA" id="ARBA00022989"/>
    </source>
</evidence>
<protein>
    <submittedName>
        <fullName evidence="7">DUF1282 protein</fullName>
    </submittedName>
</protein>
<sequence length="416" mass="42430">MNLVQRVQDILLRPKATWPQIEREPASVGSLYTEYLVVLAAISSICSFIGLSIVGVGMMGVQIRMPFVSGLVNMVVGFVLTLGAVYVLALIADALAPSFQGRRDPLAALKLVAYASTAGLLGGVFGILPALAPLGLLAALYSAYLLYLGLPVMMKCPPEKSLAYTAVLIVCGIVLGVVVGTVASLLMPGPRMGIAGAPAPGGNVTLNLPGGEVKIDTAKLEEAARRMEEAGRRAQQAQAAASDPAAAASAAGQAMGDVLAALGGGAAGSAIAPATLKGLLPATLGGLPQVSVETQGGQVAGFAGSAARARYEQGEQRIELSITDLGGVAGIAAAAFAAATVERETADRVERSYRQGARGIKEEAAKDGSHAEMTVLLANGVAVEARGERTDLAGLKRALEGLGLDRIEALKRPEKS</sequence>
<feature type="transmembrane region" description="Helical" evidence="5">
    <location>
        <begin position="71"/>
        <end position="95"/>
    </location>
</feature>
<comment type="subcellular location">
    <subcellularLocation>
        <location evidence="1">Membrane</location>
        <topology evidence="1">Multi-pass membrane protein</topology>
    </subcellularLocation>
</comment>
<reference evidence="8" key="1">
    <citation type="submission" date="2015-07" db="EMBL/GenBank/DDBJ databases">
        <title>Discovery of a poly(ethylene terephthalate assimilation.</title>
        <authorList>
            <person name="Yoshida S."/>
            <person name="Hiraga K."/>
            <person name="Takehana T."/>
            <person name="Taniguchi I."/>
            <person name="Yamaji H."/>
            <person name="Maeda Y."/>
            <person name="Toyohara K."/>
            <person name="Miyamoto K."/>
            <person name="Kimura Y."/>
            <person name="Oda K."/>
        </authorList>
    </citation>
    <scope>NUCLEOTIDE SEQUENCE [LARGE SCALE GENOMIC DNA]</scope>
    <source>
        <strain evidence="8">NBRC 110686 / TISTR 2288 / 201-F6</strain>
    </source>
</reference>
<dbReference type="Pfam" id="PF04893">
    <property type="entry name" value="Yip1"/>
    <property type="match status" value="1"/>
</dbReference>
<evidence type="ECO:0000259" key="6">
    <source>
        <dbReference type="Pfam" id="PF04893"/>
    </source>
</evidence>
<feature type="transmembrane region" description="Helical" evidence="5">
    <location>
        <begin position="162"/>
        <end position="187"/>
    </location>
</feature>
<dbReference type="STRING" id="1547922.ISF6_3723"/>
<feature type="transmembrane region" description="Helical" evidence="5">
    <location>
        <begin position="134"/>
        <end position="150"/>
    </location>
</feature>
<gene>
    <name evidence="7" type="ORF">ISF6_3723</name>
</gene>
<keyword evidence="4 5" id="KW-0472">Membrane</keyword>
<keyword evidence="3 5" id="KW-1133">Transmembrane helix</keyword>
<evidence type="ECO:0000313" key="7">
    <source>
        <dbReference type="EMBL" id="GAP37778.1"/>
    </source>
</evidence>
<keyword evidence="8" id="KW-1185">Reference proteome</keyword>